<dbReference type="RefSeq" id="WP_207464996.1">
    <property type="nucleotide sequence ID" value="NZ_JAFNAW010000002.1"/>
</dbReference>
<evidence type="ECO:0000313" key="2">
    <source>
        <dbReference type="Proteomes" id="UP001595557"/>
    </source>
</evidence>
<organism evidence="1 2">
    <name type="scientific">Paracoccus fontiphilus</name>
    <dbReference type="NCBI Taxonomy" id="1815556"/>
    <lineage>
        <taxon>Bacteria</taxon>
        <taxon>Pseudomonadati</taxon>
        <taxon>Pseudomonadota</taxon>
        <taxon>Alphaproteobacteria</taxon>
        <taxon>Rhodobacterales</taxon>
        <taxon>Paracoccaceae</taxon>
        <taxon>Paracoccus</taxon>
    </lineage>
</organism>
<name>A0ABV7IIX7_9RHOB</name>
<proteinExistence type="predicted"/>
<sequence>MKQGLAGVLLAVLPMTAWGSSDEAWEEFRKAVDQGCRALIEAPDAAEVAVEVNPFGSESYGAALVTIDIAEGRDRMICIFDKGTGKAELTAAFTEAE</sequence>
<evidence type="ECO:0008006" key="3">
    <source>
        <dbReference type="Google" id="ProtNLM"/>
    </source>
</evidence>
<comment type="caution">
    <text evidence="1">The sequence shown here is derived from an EMBL/GenBank/DDBJ whole genome shotgun (WGS) entry which is preliminary data.</text>
</comment>
<reference evidence="2" key="1">
    <citation type="journal article" date="2019" name="Int. J. Syst. Evol. Microbiol.">
        <title>The Global Catalogue of Microorganisms (GCM) 10K type strain sequencing project: providing services to taxonomists for standard genome sequencing and annotation.</title>
        <authorList>
            <consortium name="The Broad Institute Genomics Platform"/>
            <consortium name="The Broad Institute Genome Sequencing Center for Infectious Disease"/>
            <person name="Wu L."/>
            <person name="Ma J."/>
        </authorList>
    </citation>
    <scope>NUCLEOTIDE SEQUENCE [LARGE SCALE GENOMIC DNA]</scope>
    <source>
        <strain evidence="2">KCTC 52239</strain>
    </source>
</reference>
<keyword evidence="2" id="KW-1185">Reference proteome</keyword>
<gene>
    <name evidence="1" type="ORF">ACFOD7_17180</name>
</gene>
<dbReference type="EMBL" id="JBHRTE010000086">
    <property type="protein sequence ID" value="MFC3169786.1"/>
    <property type="molecule type" value="Genomic_DNA"/>
</dbReference>
<accession>A0ABV7IIX7</accession>
<dbReference type="Proteomes" id="UP001595557">
    <property type="component" value="Unassembled WGS sequence"/>
</dbReference>
<evidence type="ECO:0000313" key="1">
    <source>
        <dbReference type="EMBL" id="MFC3169786.1"/>
    </source>
</evidence>
<protein>
    <recommendedName>
        <fullName evidence="3">Peptidase propeptide and YPEB domain-containing protein</fullName>
    </recommendedName>
</protein>